<dbReference type="Proteomes" id="UP000823388">
    <property type="component" value="Chromosome 2K"/>
</dbReference>
<organism evidence="1 2">
    <name type="scientific">Panicum virgatum</name>
    <name type="common">Blackwell switchgrass</name>
    <dbReference type="NCBI Taxonomy" id="38727"/>
    <lineage>
        <taxon>Eukaryota</taxon>
        <taxon>Viridiplantae</taxon>
        <taxon>Streptophyta</taxon>
        <taxon>Embryophyta</taxon>
        <taxon>Tracheophyta</taxon>
        <taxon>Spermatophyta</taxon>
        <taxon>Magnoliopsida</taxon>
        <taxon>Liliopsida</taxon>
        <taxon>Poales</taxon>
        <taxon>Poaceae</taxon>
        <taxon>PACMAD clade</taxon>
        <taxon>Panicoideae</taxon>
        <taxon>Panicodae</taxon>
        <taxon>Paniceae</taxon>
        <taxon>Panicinae</taxon>
        <taxon>Panicum</taxon>
        <taxon>Panicum sect. Hiantes</taxon>
    </lineage>
</organism>
<accession>A0A8T0W615</accession>
<sequence length="128" mass="13944">MEEVPTITRTLSHGLSSVVSCRAAQAAAQCKRAIKPACLHRPSLRLLLPSGKRLPINGNSVPIQPRTPPFKNPCPSPVASFLHASPFFPSREPQPLRLSCSFFIPPFSRPSLHTLDSSIQSSMAIEFS</sequence>
<protein>
    <submittedName>
        <fullName evidence="1">Uncharacterized protein</fullName>
    </submittedName>
</protein>
<evidence type="ECO:0000313" key="2">
    <source>
        <dbReference type="Proteomes" id="UP000823388"/>
    </source>
</evidence>
<keyword evidence="2" id="KW-1185">Reference proteome</keyword>
<name>A0A8T0W615_PANVG</name>
<dbReference type="EMBL" id="CM029039">
    <property type="protein sequence ID" value="KAG2643802.1"/>
    <property type="molecule type" value="Genomic_DNA"/>
</dbReference>
<reference evidence="1" key="1">
    <citation type="submission" date="2020-05" db="EMBL/GenBank/DDBJ databases">
        <title>WGS assembly of Panicum virgatum.</title>
        <authorList>
            <person name="Lovell J.T."/>
            <person name="Jenkins J."/>
            <person name="Shu S."/>
            <person name="Juenger T.E."/>
            <person name="Schmutz J."/>
        </authorList>
    </citation>
    <scope>NUCLEOTIDE SEQUENCE</scope>
    <source>
        <strain evidence="1">AP13</strain>
    </source>
</reference>
<comment type="caution">
    <text evidence="1">The sequence shown here is derived from an EMBL/GenBank/DDBJ whole genome shotgun (WGS) entry which is preliminary data.</text>
</comment>
<proteinExistence type="predicted"/>
<gene>
    <name evidence="1" type="ORF">PVAP13_2KG348233</name>
</gene>
<evidence type="ECO:0000313" key="1">
    <source>
        <dbReference type="EMBL" id="KAG2643802.1"/>
    </source>
</evidence>
<dbReference type="AlphaFoldDB" id="A0A8T0W615"/>